<dbReference type="EMBL" id="CP009287">
    <property type="protein sequence ID" value="AIQ69996.1"/>
    <property type="molecule type" value="Genomic_DNA"/>
</dbReference>
<dbReference type="OrthoDB" id="2660621at2"/>
<gene>
    <name evidence="3" type="ORF">PGRAT_21880</name>
</gene>
<evidence type="ECO:0000256" key="1">
    <source>
        <dbReference type="SAM" id="MobiDB-lite"/>
    </source>
</evidence>
<keyword evidence="2" id="KW-0812">Transmembrane</keyword>
<feature type="transmembrane region" description="Helical" evidence="2">
    <location>
        <begin position="7"/>
        <end position="25"/>
    </location>
</feature>
<keyword evidence="4" id="KW-1185">Reference proteome</keyword>
<dbReference type="eggNOG" id="ENOG5033DUF">
    <property type="taxonomic scope" value="Bacteria"/>
</dbReference>
<feature type="compositionally biased region" description="Basic and acidic residues" evidence="1">
    <location>
        <begin position="101"/>
        <end position="113"/>
    </location>
</feature>
<dbReference type="STRING" id="189425.PGRAT_21880"/>
<sequence>MIKHALIFWITVSLAVLGLVTQFMLIGFRALTSLIIPLLLLGIVFYAYRSAKLGNGQGSGKSKTKVIPSQKTMAKVAGLRKTQSAAPGKRKTYPFQVIEGSKGKNDEQLPKYH</sequence>
<protein>
    <recommendedName>
        <fullName evidence="5">DUF2207 domain-containing protein</fullName>
    </recommendedName>
</protein>
<evidence type="ECO:0008006" key="5">
    <source>
        <dbReference type="Google" id="ProtNLM"/>
    </source>
</evidence>
<feature type="transmembrane region" description="Helical" evidence="2">
    <location>
        <begin position="31"/>
        <end position="48"/>
    </location>
</feature>
<dbReference type="Proteomes" id="UP000029500">
    <property type="component" value="Chromosome"/>
</dbReference>
<organism evidence="3 4">
    <name type="scientific">Paenibacillus graminis</name>
    <dbReference type="NCBI Taxonomy" id="189425"/>
    <lineage>
        <taxon>Bacteria</taxon>
        <taxon>Bacillati</taxon>
        <taxon>Bacillota</taxon>
        <taxon>Bacilli</taxon>
        <taxon>Bacillales</taxon>
        <taxon>Paenibacillaceae</taxon>
        <taxon>Paenibacillus</taxon>
    </lineage>
</organism>
<proteinExistence type="predicted"/>
<dbReference type="AlphaFoldDB" id="A0A089M875"/>
<evidence type="ECO:0000256" key="2">
    <source>
        <dbReference type="SAM" id="Phobius"/>
    </source>
</evidence>
<evidence type="ECO:0000313" key="4">
    <source>
        <dbReference type="Proteomes" id="UP000029500"/>
    </source>
</evidence>
<dbReference type="KEGG" id="pgm:PGRAT_21880"/>
<feature type="region of interest" description="Disordered" evidence="1">
    <location>
        <begin position="78"/>
        <end position="113"/>
    </location>
</feature>
<dbReference type="RefSeq" id="WP_025705512.1">
    <property type="nucleotide sequence ID" value="NZ_CP009287.1"/>
</dbReference>
<accession>A0A089M875</accession>
<dbReference type="HOGENOM" id="CLU_2220590_0_0_9"/>
<reference evidence="3 4" key="1">
    <citation type="submission" date="2014-08" db="EMBL/GenBank/DDBJ databases">
        <title>Comparative genomics of the Paenibacillus odorifer group.</title>
        <authorList>
            <person name="den Bakker H.C."/>
            <person name="Tsai Y.-C."/>
            <person name="Martin N."/>
            <person name="Korlach J."/>
            <person name="Wiedmann M."/>
        </authorList>
    </citation>
    <scope>NUCLEOTIDE SEQUENCE [LARGE SCALE GENOMIC DNA]</scope>
    <source>
        <strain evidence="3 4">DSM 15220</strain>
    </source>
</reference>
<name>A0A089M875_9BACL</name>
<keyword evidence="2" id="KW-1133">Transmembrane helix</keyword>
<keyword evidence="2" id="KW-0472">Membrane</keyword>
<evidence type="ECO:0000313" key="3">
    <source>
        <dbReference type="EMBL" id="AIQ69996.1"/>
    </source>
</evidence>